<dbReference type="PANTHER" id="PTHR30212:SF2">
    <property type="entry name" value="PROTEIN YIIM"/>
    <property type="match status" value="1"/>
</dbReference>
<dbReference type="InterPro" id="IPR005163">
    <property type="entry name" value="Tri_helical_YiiM-like"/>
</dbReference>
<dbReference type="Proteomes" id="UP001597506">
    <property type="component" value="Unassembled WGS sequence"/>
</dbReference>
<dbReference type="PANTHER" id="PTHR30212">
    <property type="entry name" value="PROTEIN YIIM"/>
    <property type="match status" value="1"/>
</dbReference>
<gene>
    <name evidence="2" type="ORF">ACFSUL_06220</name>
</gene>
<dbReference type="EMBL" id="JBHUMF010000015">
    <property type="protein sequence ID" value="MFD2680345.1"/>
    <property type="molecule type" value="Genomic_DNA"/>
</dbReference>
<sequence length="220" mass="25138">MKNRMELVNFSIGLPKQMKYGKEKEMSTGICKEQVEEAFLASEGFRGDGVADKKHHGGLDRAVCLYPYEHYSLWEQEFKTSLPANAFGENLTVTNMLERDVCIGDIYQVGEAVIQVTQGRIPCSTINKRTNIPELLKKIVETGYSGFLCRVLEEGIVRKNSTIKLIEQHPKKVSVLEGIHTYFHNNNDAEAIKRVLEIDELADRWREIFTGQLEKIQMKN</sequence>
<dbReference type="SUPFAM" id="SSF50800">
    <property type="entry name" value="PK beta-barrel domain-like"/>
    <property type="match status" value="1"/>
</dbReference>
<evidence type="ECO:0000313" key="2">
    <source>
        <dbReference type="EMBL" id="MFD2680345.1"/>
    </source>
</evidence>
<keyword evidence="3" id="KW-1185">Reference proteome</keyword>
<accession>A0ABW5RNS7</accession>
<comment type="caution">
    <text evidence="2">The sequence shown here is derived from an EMBL/GenBank/DDBJ whole genome shotgun (WGS) entry which is preliminary data.</text>
</comment>
<dbReference type="InterPro" id="IPR005302">
    <property type="entry name" value="MoCF_Sase_C"/>
</dbReference>
<protein>
    <submittedName>
        <fullName evidence="2">MOSC domain-containing protein</fullName>
    </submittedName>
</protein>
<organism evidence="2 3">
    <name type="scientific">Bacillus seohaeanensis</name>
    <dbReference type="NCBI Taxonomy" id="284580"/>
    <lineage>
        <taxon>Bacteria</taxon>
        <taxon>Bacillati</taxon>
        <taxon>Bacillota</taxon>
        <taxon>Bacilli</taxon>
        <taxon>Bacillales</taxon>
        <taxon>Bacillaceae</taxon>
        <taxon>Bacillus</taxon>
    </lineage>
</organism>
<reference evidence="3" key="1">
    <citation type="journal article" date="2019" name="Int. J. Syst. Evol. Microbiol.">
        <title>The Global Catalogue of Microorganisms (GCM) 10K type strain sequencing project: providing services to taxonomists for standard genome sequencing and annotation.</title>
        <authorList>
            <consortium name="The Broad Institute Genomics Platform"/>
            <consortium name="The Broad Institute Genome Sequencing Center for Infectious Disease"/>
            <person name="Wu L."/>
            <person name="Ma J."/>
        </authorList>
    </citation>
    <scope>NUCLEOTIDE SEQUENCE [LARGE SCALE GENOMIC DNA]</scope>
    <source>
        <strain evidence="3">KCTC 3913</strain>
    </source>
</reference>
<dbReference type="Pfam" id="PF03475">
    <property type="entry name" value="YiiM_3-alpha"/>
    <property type="match status" value="1"/>
</dbReference>
<evidence type="ECO:0000259" key="1">
    <source>
        <dbReference type="PROSITE" id="PS51340"/>
    </source>
</evidence>
<dbReference type="InterPro" id="IPR052353">
    <property type="entry name" value="Benzoxazolinone_Detox_Enz"/>
</dbReference>
<feature type="domain" description="MOSC" evidence="1">
    <location>
        <begin position="32"/>
        <end position="166"/>
    </location>
</feature>
<dbReference type="Pfam" id="PF03473">
    <property type="entry name" value="MOSC"/>
    <property type="match status" value="1"/>
</dbReference>
<dbReference type="InterPro" id="IPR011037">
    <property type="entry name" value="Pyrv_Knase-like_insert_dom_sf"/>
</dbReference>
<dbReference type="PROSITE" id="PS51340">
    <property type="entry name" value="MOSC"/>
    <property type="match status" value="1"/>
</dbReference>
<dbReference type="Gene3D" id="2.40.33.20">
    <property type="entry name" value="PK beta-barrel domain-like"/>
    <property type="match status" value="1"/>
</dbReference>
<dbReference type="RefSeq" id="WP_377933687.1">
    <property type="nucleotide sequence ID" value="NZ_JBHUMF010000015.1"/>
</dbReference>
<evidence type="ECO:0000313" key="3">
    <source>
        <dbReference type="Proteomes" id="UP001597506"/>
    </source>
</evidence>
<proteinExistence type="predicted"/>
<name>A0ABW5RNS7_9BACI</name>